<feature type="chain" id="PRO_5007861443" evidence="5">
    <location>
        <begin position="24"/>
        <end position="579"/>
    </location>
</feature>
<evidence type="ECO:0000256" key="5">
    <source>
        <dbReference type="SAM" id="SignalP"/>
    </source>
</evidence>
<evidence type="ECO:0000256" key="3">
    <source>
        <dbReference type="ARBA" id="ARBA00022840"/>
    </source>
</evidence>
<evidence type="ECO:0000313" key="7">
    <source>
        <dbReference type="EMBL" id="KZV97228.1"/>
    </source>
</evidence>
<dbReference type="AlphaFoldDB" id="A0A165L208"/>
<dbReference type="InParanoid" id="A0A165L208"/>
<reference evidence="7 8" key="1">
    <citation type="journal article" date="2016" name="Mol. Biol. Evol.">
        <title>Comparative Genomics of Early-Diverging Mushroom-Forming Fungi Provides Insights into the Origins of Lignocellulose Decay Capabilities.</title>
        <authorList>
            <person name="Nagy L.G."/>
            <person name="Riley R."/>
            <person name="Tritt A."/>
            <person name="Adam C."/>
            <person name="Daum C."/>
            <person name="Floudas D."/>
            <person name="Sun H."/>
            <person name="Yadav J.S."/>
            <person name="Pangilinan J."/>
            <person name="Larsson K.H."/>
            <person name="Matsuura K."/>
            <person name="Barry K."/>
            <person name="Labutti K."/>
            <person name="Kuo R."/>
            <person name="Ohm R.A."/>
            <person name="Bhattacharya S.S."/>
            <person name="Shirouzu T."/>
            <person name="Yoshinaga Y."/>
            <person name="Martin F.M."/>
            <person name="Grigoriev I.V."/>
            <person name="Hibbett D.S."/>
        </authorList>
    </citation>
    <scope>NUCLEOTIDE SEQUENCE [LARGE SCALE GENOMIC DNA]</scope>
    <source>
        <strain evidence="7 8">HHB12029</strain>
    </source>
</reference>
<evidence type="ECO:0000313" key="8">
    <source>
        <dbReference type="Proteomes" id="UP000077266"/>
    </source>
</evidence>
<dbReference type="SUPFAM" id="SSF56112">
    <property type="entry name" value="Protein kinase-like (PK-like)"/>
    <property type="match status" value="1"/>
</dbReference>
<dbReference type="PROSITE" id="PS00108">
    <property type="entry name" value="PROTEIN_KINASE_ST"/>
    <property type="match status" value="1"/>
</dbReference>
<dbReference type="PROSITE" id="PS00107">
    <property type="entry name" value="PROTEIN_KINASE_ATP"/>
    <property type="match status" value="1"/>
</dbReference>
<keyword evidence="2 4" id="KW-0547">Nucleotide-binding</keyword>
<evidence type="ECO:0000256" key="1">
    <source>
        <dbReference type="ARBA" id="ARBA00022527"/>
    </source>
</evidence>
<dbReference type="Pfam" id="PF07714">
    <property type="entry name" value="PK_Tyr_Ser-Thr"/>
    <property type="match status" value="1"/>
</dbReference>
<feature type="domain" description="Protein kinase" evidence="6">
    <location>
        <begin position="43"/>
        <end position="307"/>
    </location>
</feature>
<accession>A0A165L208</accession>
<dbReference type="STRING" id="1314781.A0A165L208"/>
<protein>
    <submittedName>
        <fullName evidence="7">Kinase-like protein</fullName>
    </submittedName>
</protein>
<dbReference type="InterPro" id="IPR017441">
    <property type="entry name" value="Protein_kinase_ATP_BS"/>
</dbReference>
<dbReference type="InterPro" id="IPR000719">
    <property type="entry name" value="Prot_kinase_dom"/>
</dbReference>
<dbReference type="CDD" id="cd00180">
    <property type="entry name" value="PKc"/>
    <property type="match status" value="1"/>
</dbReference>
<dbReference type="PANTHER" id="PTHR44329">
    <property type="entry name" value="SERINE/THREONINE-PROTEIN KINASE TNNI3K-RELATED"/>
    <property type="match status" value="1"/>
</dbReference>
<dbReference type="InterPro" id="IPR011009">
    <property type="entry name" value="Kinase-like_dom_sf"/>
</dbReference>
<dbReference type="EMBL" id="KV425932">
    <property type="protein sequence ID" value="KZV97228.1"/>
    <property type="molecule type" value="Genomic_DNA"/>
</dbReference>
<gene>
    <name evidence="7" type="ORF">EXIGLDRAFT_731231</name>
</gene>
<name>A0A165L208_EXIGL</name>
<organism evidence="7 8">
    <name type="scientific">Exidia glandulosa HHB12029</name>
    <dbReference type="NCBI Taxonomy" id="1314781"/>
    <lineage>
        <taxon>Eukaryota</taxon>
        <taxon>Fungi</taxon>
        <taxon>Dikarya</taxon>
        <taxon>Basidiomycota</taxon>
        <taxon>Agaricomycotina</taxon>
        <taxon>Agaricomycetes</taxon>
        <taxon>Auriculariales</taxon>
        <taxon>Exidiaceae</taxon>
        <taxon>Exidia</taxon>
    </lineage>
</organism>
<feature type="signal peptide" evidence="5">
    <location>
        <begin position="1"/>
        <end position="23"/>
    </location>
</feature>
<keyword evidence="7" id="KW-0808">Transferase</keyword>
<keyword evidence="7" id="KW-0418">Kinase</keyword>
<keyword evidence="5" id="KW-0732">Signal</keyword>
<dbReference type="InterPro" id="IPR001245">
    <property type="entry name" value="Ser-Thr/Tyr_kinase_cat_dom"/>
</dbReference>
<dbReference type="GO" id="GO:0005524">
    <property type="term" value="F:ATP binding"/>
    <property type="evidence" value="ECO:0007669"/>
    <property type="project" value="UniProtKB-UniRule"/>
</dbReference>
<evidence type="ECO:0000256" key="4">
    <source>
        <dbReference type="PROSITE-ProRule" id="PRU10141"/>
    </source>
</evidence>
<proteinExistence type="predicted"/>
<dbReference type="InterPro" id="IPR051681">
    <property type="entry name" value="Ser/Thr_Kinases-Pseudokinases"/>
</dbReference>
<dbReference type="Proteomes" id="UP000077266">
    <property type="component" value="Unassembled WGS sequence"/>
</dbReference>
<evidence type="ECO:0000256" key="2">
    <source>
        <dbReference type="ARBA" id="ARBA00022741"/>
    </source>
</evidence>
<keyword evidence="8" id="KW-1185">Reference proteome</keyword>
<dbReference type="Gene3D" id="1.10.510.10">
    <property type="entry name" value="Transferase(Phosphotransferase) domain 1"/>
    <property type="match status" value="1"/>
</dbReference>
<dbReference type="OrthoDB" id="4062651at2759"/>
<keyword evidence="1" id="KW-0723">Serine/threonine-protein kinase</keyword>
<dbReference type="SMART" id="SM00220">
    <property type="entry name" value="S_TKc"/>
    <property type="match status" value="1"/>
</dbReference>
<evidence type="ECO:0000259" key="6">
    <source>
        <dbReference type="PROSITE" id="PS50011"/>
    </source>
</evidence>
<feature type="binding site" evidence="4">
    <location>
        <position position="73"/>
    </location>
    <ligand>
        <name>ATP</name>
        <dbReference type="ChEBI" id="CHEBI:30616"/>
    </ligand>
</feature>
<dbReference type="GO" id="GO:0004674">
    <property type="term" value="F:protein serine/threonine kinase activity"/>
    <property type="evidence" value="ECO:0007669"/>
    <property type="project" value="TreeGrafter"/>
</dbReference>
<sequence>MRRSCASRLTLVLVTSFDSPALQQGFALDVQWFDDSVQGPAFVLSTEAVGHGASAVIMRGETPGNQPRALALKVFHAYSKPYEDELRKREVSAWRRLRHPRLLELLGTATFGTQQVLVSPYIRNGNMLQYLKRFPDADRLRLIMQTVEGIVYLHDDVGYVHGDIKCENVLISDSGDALLADFGLSIRISKTKDEEKTCTDIRTRSTVRFAAPEILMEVGDRSKTIETDVYAVGGLIYQTYVGAPPWVDIPQMQMFYDVCVTGRIPDRPGKHAIERGLDDPLWSVCTWCWEMDAPHRPQIQLISHALAMLKKAGMANLTGLIPWMEDRMPRQRWTWTMLNGFLSFVVSSDMRDAFSGPALTNILHAMTTTDKTDADELRTTMRHFIALVSFNTDCALHILHAGGMWKTFFAMAHAVARPELLEIIKILVGRLKKLITGEEIYATSSGRQALVAWTEHLRVVKQSVDRLFMTDLTLLIPSSNDGCTVEQCDTELQNLIRATVPVLAPDRWATIRAATKKALPRINESRRVGFTHMIDAIDERMRTTQCQNWSTYVQPSMDKSIAHWIICKRQCVPCKARLA</sequence>
<dbReference type="InterPro" id="IPR008271">
    <property type="entry name" value="Ser/Thr_kinase_AS"/>
</dbReference>
<dbReference type="PROSITE" id="PS50011">
    <property type="entry name" value="PROTEIN_KINASE_DOM"/>
    <property type="match status" value="1"/>
</dbReference>
<keyword evidence="3 4" id="KW-0067">ATP-binding</keyword>